<accession>A0A4Y8ZU89</accession>
<dbReference type="CDD" id="cd07344">
    <property type="entry name" value="M48_yhfN_like"/>
    <property type="match status" value="1"/>
</dbReference>
<dbReference type="PANTHER" id="PTHR30399:SF1">
    <property type="entry name" value="UTP PYROPHOSPHATASE"/>
    <property type="match status" value="1"/>
</dbReference>
<evidence type="ECO:0000313" key="3">
    <source>
        <dbReference type="Proteomes" id="UP000298213"/>
    </source>
</evidence>
<proteinExistence type="predicted"/>
<name>A0A4Y8ZU89_9SPHN</name>
<dbReference type="InterPro" id="IPR002725">
    <property type="entry name" value="YgjP-like_metallopeptidase"/>
</dbReference>
<dbReference type="Pfam" id="PF01863">
    <property type="entry name" value="YgjP-like"/>
    <property type="match status" value="1"/>
</dbReference>
<reference evidence="2 3" key="1">
    <citation type="submission" date="2019-03" db="EMBL/GenBank/DDBJ databases">
        <title>Genome sequence of Sphingomonas sp. 17J27-24.</title>
        <authorList>
            <person name="Kim M."/>
            <person name="Maeng S."/>
            <person name="Sathiyaraj S."/>
        </authorList>
    </citation>
    <scope>NUCLEOTIDE SEQUENCE [LARGE SCALE GENOMIC DNA]</scope>
    <source>
        <strain evidence="2 3">17J27-24</strain>
    </source>
</reference>
<dbReference type="AlphaFoldDB" id="A0A4Y8ZU89"/>
<evidence type="ECO:0000259" key="1">
    <source>
        <dbReference type="Pfam" id="PF01863"/>
    </source>
</evidence>
<feature type="domain" description="YgjP-like metallopeptidase" evidence="1">
    <location>
        <begin position="2"/>
        <end position="198"/>
    </location>
</feature>
<dbReference type="InterPro" id="IPR053136">
    <property type="entry name" value="UTP_pyrophosphatase-like"/>
</dbReference>
<protein>
    <submittedName>
        <fullName evidence="2">M48 family peptidase</fullName>
    </submittedName>
</protein>
<dbReference type="Gene3D" id="3.30.2010.10">
    <property type="entry name" value="Metalloproteases ('zincins'), catalytic domain"/>
    <property type="match status" value="1"/>
</dbReference>
<gene>
    <name evidence="2" type="ORF">E2493_04865</name>
</gene>
<sequence>MRLRVDPRTAEVLLTVPRRVSRRRALEWAAGHRAWIEQQLARIEPAQGLGPGTEIPLYDVPHPVEWDERRSRVVRLEGGTIVTGGPRETVQPRLLRWLARHALDVLSKETAEFASKAGVGVTRVSVGDQRSRWGSCSSSGAIRYSWRLILAPDWVRRATVAHEVAHRVHMNHGPHFHALVETLLEADPAPARLWLRRHGAALHRIGA</sequence>
<dbReference type="Proteomes" id="UP000298213">
    <property type="component" value="Unassembled WGS sequence"/>
</dbReference>
<dbReference type="OrthoDB" id="9795402at2"/>
<dbReference type="PANTHER" id="PTHR30399">
    <property type="entry name" value="UNCHARACTERIZED PROTEIN YGJP"/>
    <property type="match status" value="1"/>
</dbReference>
<keyword evidence="3" id="KW-1185">Reference proteome</keyword>
<organism evidence="2 3">
    <name type="scientific">Sphingomonas parva</name>
    <dbReference type="NCBI Taxonomy" id="2555898"/>
    <lineage>
        <taxon>Bacteria</taxon>
        <taxon>Pseudomonadati</taxon>
        <taxon>Pseudomonadota</taxon>
        <taxon>Alphaproteobacteria</taxon>
        <taxon>Sphingomonadales</taxon>
        <taxon>Sphingomonadaceae</taxon>
        <taxon>Sphingomonas</taxon>
    </lineage>
</organism>
<evidence type="ECO:0000313" key="2">
    <source>
        <dbReference type="EMBL" id="TFI59571.1"/>
    </source>
</evidence>
<comment type="caution">
    <text evidence="2">The sequence shown here is derived from an EMBL/GenBank/DDBJ whole genome shotgun (WGS) entry which is preliminary data.</text>
</comment>
<dbReference type="EMBL" id="SPDV01000007">
    <property type="protein sequence ID" value="TFI59571.1"/>
    <property type="molecule type" value="Genomic_DNA"/>
</dbReference>